<evidence type="ECO:0000256" key="2">
    <source>
        <dbReference type="ARBA" id="ARBA00023015"/>
    </source>
</evidence>
<dbReference type="Gene3D" id="1.10.10.10">
    <property type="entry name" value="Winged helix-like DNA-binding domain superfamily/Winged helix DNA-binding domain"/>
    <property type="match status" value="1"/>
</dbReference>
<dbReference type="Gene3D" id="3.40.190.290">
    <property type="match status" value="1"/>
</dbReference>
<keyword evidence="4" id="KW-0804">Transcription</keyword>
<dbReference type="Proteomes" id="UP001055658">
    <property type="component" value="Chromosome"/>
</dbReference>
<dbReference type="SUPFAM" id="SSF46785">
    <property type="entry name" value="Winged helix' DNA-binding domain"/>
    <property type="match status" value="1"/>
</dbReference>
<proteinExistence type="inferred from homology"/>
<dbReference type="SUPFAM" id="SSF53850">
    <property type="entry name" value="Periplasmic binding protein-like II"/>
    <property type="match status" value="1"/>
</dbReference>
<dbReference type="InterPro" id="IPR000847">
    <property type="entry name" value="LysR_HTH_N"/>
</dbReference>
<keyword evidence="2" id="KW-0805">Transcription regulation</keyword>
<evidence type="ECO:0000256" key="3">
    <source>
        <dbReference type="ARBA" id="ARBA00023125"/>
    </source>
</evidence>
<organism evidence="6 7">
    <name type="scientific">Microbulbifer variabilis</name>
    <dbReference type="NCBI Taxonomy" id="266805"/>
    <lineage>
        <taxon>Bacteria</taxon>
        <taxon>Pseudomonadati</taxon>
        <taxon>Pseudomonadota</taxon>
        <taxon>Gammaproteobacteria</taxon>
        <taxon>Cellvibrionales</taxon>
        <taxon>Microbulbiferaceae</taxon>
        <taxon>Microbulbifer</taxon>
    </lineage>
</organism>
<dbReference type="InterPro" id="IPR036390">
    <property type="entry name" value="WH_DNA-bd_sf"/>
</dbReference>
<dbReference type="EMBL" id="CP092418">
    <property type="protein sequence ID" value="USD21561.1"/>
    <property type="molecule type" value="Genomic_DNA"/>
</dbReference>
<dbReference type="PROSITE" id="PS50931">
    <property type="entry name" value="HTH_LYSR"/>
    <property type="match status" value="1"/>
</dbReference>
<keyword evidence="3" id="KW-0238">DNA-binding</keyword>
<keyword evidence="7" id="KW-1185">Reference proteome</keyword>
<feature type="domain" description="HTH lysR-type" evidence="5">
    <location>
        <begin position="6"/>
        <end position="63"/>
    </location>
</feature>
<dbReference type="InterPro" id="IPR036388">
    <property type="entry name" value="WH-like_DNA-bd_sf"/>
</dbReference>
<evidence type="ECO:0000259" key="5">
    <source>
        <dbReference type="PROSITE" id="PS50931"/>
    </source>
</evidence>
<dbReference type="InterPro" id="IPR058163">
    <property type="entry name" value="LysR-type_TF_proteobact-type"/>
</dbReference>
<evidence type="ECO:0000313" key="7">
    <source>
        <dbReference type="Proteomes" id="UP001055658"/>
    </source>
</evidence>
<dbReference type="PANTHER" id="PTHR30537">
    <property type="entry name" value="HTH-TYPE TRANSCRIPTIONAL REGULATOR"/>
    <property type="match status" value="1"/>
</dbReference>
<name>A0ABY4VDV2_9GAMM</name>
<evidence type="ECO:0000313" key="6">
    <source>
        <dbReference type="EMBL" id="USD21561.1"/>
    </source>
</evidence>
<dbReference type="InterPro" id="IPR005119">
    <property type="entry name" value="LysR_subst-bd"/>
</dbReference>
<evidence type="ECO:0000256" key="4">
    <source>
        <dbReference type="ARBA" id="ARBA00023163"/>
    </source>
</evidence>
<gene>
    <name evidence="6" type="ORF">MJO52_00025</name>
</gene>
<comment type="similarity">
    <text evidence="1">Belongs to the LysR transcriptional regulatory family.</text>
</comment>
<dbReference type="Pfam" id="PF00126">
    <property type="entry name" value="HTH_1"/>
    <property type="match status" value="1"/>
</dbReference>
<reference evidence="6" key="1">
    <citation type="submission" date="2022-02" db="EMBL/GenBank/DDBJ databases">
        <title>Coral-associated bacteria.</title>
        <authorList>
            <person name="Tang K."/>
            <person name="Wang X."/>
        </authorList>
    </citation>
    <scope>NUCLEOTIDE SEQUENCE</scope>
    <source>
        <strain evidence="6">SCSIO 43006</strain>
    </source>
</reference>
<accession>A0ABY4VDV2</accession>
<sequence>MHKGSIEWTDIQFFIAVARSHSARSVAEDLGVSHSTVSRRIDALEERLQARLFYRNSKGYQLTEDGEAMLGYAKSAEQYLDAAQKHLQGGSHRLSGEIRVTMPDVVAAHLVIPHLNEFTNAYPQINVQLLVTSQVLSLEKHEADVALRILPKGAEIPERFIARKLTNLPSCCYGSPAYIAESLPEHGRWLGWSSEDGKVNWAQNTPYPDLPYQHQISHGLIQLEAVRSGLGLARLPCFLADGINGVIRLPGAEPSSLHDLWLVSTPEHRNVLRFKVFREFIVSLFRRLEDKLEGKLAG</sequence>
<dbReference type="PANTHER" id="PTHR30537:SF3">
    <property type="entry name" value="TRANSCRIPTIONAL REGULATORY PROTEIN"/>
    <property type="match status" value="1"/>
</dbReference>
<dbReference type="Pfam" id="PF03466">
    <property type="entry name" value="LysR_substrate"/>
    <property type="match status" value="1"/>
</dbReference>
<dbReference type="RefSeq" id="WP_252083965.1">
    <property type="nucleotide sequence ID" value="NZ_CP092418.1"/>
</dbReference>
<protein>
    <submittedName>
        <fullName evidence="6">LysR family transcriptional regulator</fullName>
    </submittedName>
</protein>
<evidence type="ECO:0000256" key="1">
    <source>
        <dbReference type="ARBA" id="ARBA00009437"/>
    </source>
</evidence>